<protein>
    <submittedName>
        <fullName evidence="2">Integral membrane protein</fullName>
    </submittedName>
</protein>
<feature type="transmembrane region" description="Helical" evidence="1">
    <location>
        <begin position="12"/>
        <end position="31"/>
    </location>
</feature>
<feature type="transmembrane region" description="Helical" evidence="1">
    <location>
        <begin position="84"/>
        <end position="104"/>
    </location>
</feature>
<reference evidence="2 3" key="1">
    <citation type="submission" date="2018-02" db="EMBL/GenBank/DDBJ databases">
        <title>The genomes of Aspergillus section Nigri reveals drivers in fungal speciation.</title>
        <authorList>
            <consortium name="DOE Joint Genome Institute"/>
            <person name="Vesth T.C."/>
            <person name="Nybo J."/>
            <person name="Theobald S."/>
            <person name="Brandl J."/>
            <person name="Frisvad J.C."/>
            <person name="Nielsen K.F."/>
            <person name="Lyhne E.K."/>
            <person name="Kogle M.E."/>
            <person name="Kuo A."/>
            <person name="Riley R."/>
            <person name="Clum A."/>
            <person name="Nolan M."/>
            <person name="Lipzen A."/>
            <person name="Salamov A."/>
            <person name="Henrissat B."/>
            <person name="Wiebenga A."/>
            <person name="De vries R.P."/>
            <person name="Grigoriev I.V."/>
            <person name="Mortensen U.H."/>
            <person name="Andersen M.R."/>
            <person name="Baker S.E."/>
        </authorList>
    </citation>
    <scope>NUCLEOTIDE SEQUENCE [LARGE SCALE GENOMIC DNA]</scope>
    <source>
        <strain evidence="2 3">CBS 115571</strain>
    </source>
</reference>
<dbReference type="InterPro" id="IPR025363">
    <property type="entry name" value="DUF4267"/>
</dbReference>
<keyword evidence="1" id="KW-0812">Transmembrane</keyword>
<dbReference type="EMBL" id="KZ825164">
    <property type="protein sequence ID" value="PYI16795.1"/>
    <property type="molecule type" value="Genomic_DNA"/>
</dbReference>
<sequence length="131" mass="14043">MPLSQHTALPHVANAFGTIFIGFGVNALLRPEHALTFFEWAPPTTLPERQLVNSLVHIYGVRDIFMGLAIYAASFYGTRKSLGWTLLAGSAVAYADGAVCWTWGQGQWGHWGYAPLITAVGAVLAGLLDGA</sequence>
<feature type="transmembrane region" description="Helical" evidence="1">
    <location>
        <begin position="51"/>
        <end position="72"/>
    </location>
</feature>
<keyword evidence="3" id="KW-1185">Reference proteome</keyword>
<dbReference type="OMA" id="KGEWNHW"/>
<gene>
    <name evidence="2" type="ORF">BO99DRAFT_211146</name>
</gene>
<feature type="transmembrane region" description="Helical" evidence="1">
    <location>
        <begin position="110"/>
        <end position="128"/>
    </location>
</feature>
<organism evidence="2 3">
    <name type="scientific">Aspergillus violaceofuscus (strain CBS 115571)</name>
    <dbReference type="NCBI Taxonomy" id="1450538"/>
    <lineage>
        <taxon>Eukaryota</taxon>
        <taxon>Fungi</taxon>
        <taxon>Dikarya</taxon>
        <taxon>Ascomycota</taxon>
        <taxon>Pezizomycotina</taxon>
        <taxon>Eurotiomycetes</taxon>
        <taxon>Eurotiomycetidae</taxon>
        <taxon>Eurotiales</taxon>
        <taxon>Aspergillaceae</taxon>
        <taxon>Aspergillus</taxon>
    </lineage>
</organism>
<dbReference type="Pfam" id="PF14087">
    <property type="entry name" value="DUF4267"/>
    <property type="match status" value="1"/>
</dbReference>
<proteinExistence type="predicted"/>
<keyword evidence="1" id="KW-1133">Transmembrane helix</keyword>
<evidence type="ECO:0000313" key="3">
    <source>
        <dbReference type="Proteomes" id="UP000249829"/>
    </source>
</evidence>
<dbReference type="AlphaFoldDB" id="A0A2V5GZ47"/>
<evidence type="ECO:0000256" key="1">
    <source>
        <dbReference type="SAM" id="Phobius"/>
    </source>
</evidence>
<accession>A0A2V5GZ47</accession>
<dbReference type="Proteomes" id="UP000249829">
    <property type="component" value="Unassembled WGS sequence"/>
</dbReference>
<keyword evidence="1" id="KW-0472">Membrane</keyword>
<evidence type="ECO:0000313" key="2">
    <source>
        <dbReference type="EMBL" id="PYI16795.1"/>
    </source>
</evidence>
<name>A0A2V5GZ47_ASPV1</name>